<organism evidence="12 13">
    <name type="scientific">Podarcis muralis</name>
    <name type="common">Wall lizard</name>
    <name type="synonym">Lacerta muralis</name>
    <dbReference type="NCBI Taxonomy" id="64176"/>
    <lineage>
        <taxon>Eukaryota</taxon>
        <taxon>Metazoa</taxon>
        <taxon>Chordata</taxon>
        <taxon>Craniata</taxon>
        <taxon>Vertebrata</taxon>
        <taxon>Euteleostomi</taxon>
        <taxon>Lepidosauria</taxon>
        <taxon>Squamata</taxon>
        <taxon>Bifurcata</taxon>
        <taxon>Unidentata</taxon>
        <taxon>Episquamata</taxon>
        <taxon>Laterata</taxon>
        <taxon>Lacertibaenia</taxon>
        <taxon>Lacertidae</taxon>
        <taxon>Podarcis</taxon>
    </lineage>
</organism>
<dbReference type="InterPro" id="IPR018011">
    <property type="entry name" value="Carb_sulfotrans_8-10"/>
</dbReference>
<keyword evidence="7 11" id="KW-0333">Golgi apparatus</keyword>
<evidence type="ECO:0000256" key="4">
    <source>
        <dbReference type="ARBA" id="ARBA00022692"/>
    </source>
</evidence>
<dbReference type="InterPro" id="IPR005331">
    <property type="entry name" value="Sulfotransferase"/>
</dbReference>
<gene>
    <name evidence="12" type="primary">CHST9</name>
</gene>
<proteinExistence type="inferred from homology"/>
<dbReference type="Proteomes" id="UP000472272">
    <property type="component" value="Chromosome 7"/>
</dbReference>
<evidence type="ECO:0000256" key="5">
    <source>
        <dbReference type="ARBA" id="ARBA00022968"/>
    </source>
</evidence>
<evidence type="ECO:0000256" key="7">
    <source>
        <dbReference type="ARBA" id="ARBA00023034"/>
    </source>
</evidence>
<dbReference type="EC" id="2.8.2.-" evidence="11"/>
<dbReference type="PANTHER" id="PTHR12137">
    <property type="entry name" value="CARBOHYDRATE SULFOTRANSFERASE"/>
    <property type="match status" value="1"/>
</dbReference>
<evidence type="ECO:0000256" key="6">
    <source>
        <dbReference type="ARBA" id="ARBA00022989"/>
    </source>
</evidence>
<sequence length="376" mass="43928">MNLKLVYVSVLMFGIMGLFLFMYLQDWIEEQHTGKITNKLAKSISAVQWKNKQWHGPMHMPEDLGKWGDADPILGMAGSLTTGLSEESQKIKSLLKQFRQVNLPPVLRPLNKTLIKSNHWKTTDEMQEKRRSFLYDFCKRYTGKSRPRTHLTRMVSRIYVEDKHKVLYCEVPKAGCSNWKRVLMVLSGVADSAANITHDAAHYGKHLRKLDSYNLKGIHKRLKTYTKVIFVRDPMERLVSAFRDKFEHPNSYYHPVFGKAIIKKYRLNADRVALATGSGVKFKEFIHQLCYPCAINYDYIGKFETLGDDANYFLRLIGAPEGLTFPNFKDRHSSEKRTNLEVVRQYLAEISNTERQQIYNFYYLDYLMFNYSVPYV</sequence>
<dbReference type="GO" id="GO:0016051">
    <property type="term" value="P:carbohydrate biosynthetic process"/>
    <property type="evidence" value="ECO:0007669"/>
    <property type="project" value="InterPro"/>
</dbReference>
<keyword evidence="3 11" id="KW-0808">Transferase</keyword>
<evidence type="ECO:0000256" key="10">
    <source>
        <dbReference type="ARBA" id="ARBA00023277"/>
    </source>
</evidence>
<evidence type="ECO:0000256" key="11">
    <source>
        <dbReference type="RuleBase" id="RU364020"/>
    </source>
</evidence>
<dbReference type="GO" id="GO:0030166">
    <property type="term" value="P:proteoglycan biosynthetic process"/>
    <property type="evidence" value="ECO:0007669"/>
    <property type="project" value="TreeGrafter"/>
</dbReference>
<dbReference type="GeneTree" id="ENSGT00940000160563"/>
<dbReference type="Pfam" id="PF03567">
    <property type="entry name" value="Sulfotransfer_2"/>
    <property type="match status" value="1"/>
</dbReference>
<keyword evidence="5 11" id="KW-0735">Signal-anchor</keyword>
<feature type="transmembrane region" description="Helical" evidence="11">
    <location>
        <begin position="6"/>
        <end position="24"/>
    </location>
</feature>
<dbReference type="GO" id="GO:0000139">
    <property type="term" value="C:Golgi membrane"/>
    <property type="evidence" value="ECO:0007669"/>
    <property type="project" value="UniProtKB-SubCell"/>
</dbReference>
<dbReference type="GO" id="GO:0008146">
    <property type="term" value="F:sulfotransferase activity"/>
    <property type="evidence" value="ECO:0007669"/>
    <property type="project" value="InterPro"/>
</dbReference>
<evidence type="ECO:0000313" key="12">
    <source>
        <dbReference type="Ensembl" id="ENSPMRP00000008220.1"/>
    </source>
</evidence>
<evidence type="ECO:0000256" key="1">
    <source>
        <dbReference type="ARBA" id="ARBA00004323"/>
    </source>
</evidence>
<protein>
    <recommendedName>
        <fullName evidence="11">Carbohydrate sulfotransferase</fullName>
        <ecNumber evidence="11">2.8.2.-</ecNumber>
    </recommendedName>
</protein>
<evidence type="ECO:0000256" key="9">
    <source>
        <dbReference type="ARBA" id="ARBA00023180"/>
    </source>
</evidence>
<comment type="similarity">
    <text evidence="2 11">Belongs to the sulfotransferase 2 family.</text>
</comment>
<dbReference type="PANTHER" id="PTHR12137:SF6">
    <property type="entry name" value="CARBOHYDRATE SULFOTRANSFERASE 9"/>
    <property type="match status" value="1"/>
</dbReference>
<reference evidence="12" key="2">
    <citation type="submission" date="2025-08" db="UniProtKB">
        <authorList>
            <consortium name="Ensembl"/>
        </authorList>
    </citation>
    <scope>IDENTIFICATION</scope>
</reference>
<name>A0A670I8U1_PODMU</name>
<accession>A0A670I8U1</accession>
<reference evidence="12" key="3">
    <citation type="submission" date="2025-09" db="UniProtKB">
        <authorList>
            <consortium name="Ensembl"/>
        </authorList>
    </citation>
    <scope>IDENTIFICATION</scope>
</reference>
<comment type="subcellular location">
    <subcellularLocation>
        <location evidence="1 11">Golgi apparatus membrane</location>
        <topology evidence="1 11">Single-pass type II membrane protein</topology>
    </subcellularLocation>
</comment>
<keyword evidence="10 11" id="KW-0119">Carbohydrate metabolism</keyword>
<reference evidence="12 13" key="1">
    <citation type="journal article" date="2019" name="Proc. Natl. Acad. Sci. U.S.A.">
        <title>Regulatory changes in pterin and carotenoid genes underlie balanced color polymorphisms in the wall lizard.</title>
        <authorList>
            <person name="Andrade P."/>
            <person name="Pinho C."/>
            <person name="Perez I de Lanuza G."/>
            <person name="Afonso S."/>
            <person name="Brejcha J."/>
            <person name="Rubin C.J."/>
            <person name="Wallerman O."/>
            <person name="Pereira P."/>
            <person name="Sabatino S.J."/>
            <person name="Bellati A."/>
            <person name="Pellitteri-Rosa D."/>
            <person name="Bosakova Z."/>
            <person name="Bunikis I."/>
            <person name="Carretero M.A."/>
            <person name="Feiner N."/>
            <person name="Marsik P."/>
            <person name="Pauperio F."/>
            <person name="Salvi D."/>
            <person name="Soler L."/>
            <person name="While G.M."/>
            <person name="Uller T."/>
            <person name="Font E."/>
            <person name="Andersson L."/>
            <person name="Carneiro M."/>
        </authorList>
    </citation>
    <scope>NUCLEOTIDE SEQUENCE</scope>
</reference>
<dbReference type="Ensembl" id="ENSPMRT00000008787.1">
    <property type="protein sequence ID" value="ENSPMRP00000008220.1"/>
    <property type="gene ID" value="ENSPMRG00000005534.1"/>
</dbReference>
<evidence type="ECO:0000256" key="2">
    <source>
        <dbReference type="ARBA" id="ARBA00006339"/>
    </source>
</evidence>
<keyword evidence="9 11" id="KW-0325">Glycoprotein</keyword>
<keyword evidence="13" id="KW-1185">Reference proteome</keyword>
<evidence type="ECO:0000256" key="8">
    <source>
        <dbReference type="ARBA" id="ARBA00023136"/>
    </source>
</evidence>
<keyword evidence="4 11" id="KW-0812">Transmembrane</keyword>
<dbReference type="AlphaFoldDB" id="A0A670I8U1"/>
<evidence type="ECO:0000256" key="3">
    <source>
        <dbReference type="ARBA" id="ARBA00022679"/>
    </source>
</evidence>
<keyword evidence="6 11" id="KW-1133">Transmembrane helix</keyword>
<evidence type="ECO:0000313" key="13">
    <source>
        <dbReference type="Proteomes" id="UP000472272"/>
    </source>
</evidence>
<keyword evidence="8 11" id="KW-0472">Membrane</keyword>